<proteinExistence type="predicted"/>
<gene>
    <name evidence="3" type="ORF">CLCOS_39070</name>
    <name evidence="2" type="ORF">WX73_01806</name>
</gene>
<dbReference type="Proteomes" id="UP000077384">
    <property type="component" value="Unassembled WGS sequence"/>
</dbReference>
<dbReference type="Proteomes" id="UP000093694">
    <property type="component" value="Unassembled WGS sequence"/>
</dbReference>
<dbReference type="Pfam" id="PF00148">
    <property type="entry name" value="Oxidored_nitro"/>
    <property type="match status" value="1"/>
</dbReference>
<dbReference type="AlphaFoldDB" id="A0A162J6R0"/>
<feature type="domain" description="Nitrogenase/oxidoreductase component 1" evidence="1">
    <location>
        <begin position="37"/>
        <end position="239"/>
    </location>
</feature>
<dbReference type="InterPro" id="IPR052673">
    <property type="entry name" value="Ni-siroh_cyclase_CfbD"/>
</dbReference>
<reference evidence="2 4" key="1">
    <citation type="journal article" date="2015" name="Biotechnol. Bioeng.">
        <title>Genome sequence and phenotypic characterization of Caulobacter segnis.</title>
        <authorList>
            <person name="Patel S."/>
            <person name="Fletcher B."/>
            <person name="Scott D.C."/>
            <person name="Ely B."/>
        </authorList>
    </citation>
    <scope>NUCLEOTIDE SEQUENCE [LARGE SCALE GENOMIC DNA]</scope>
    <source>
        <strain evidence="2 4">PS02</strain>
    </source>
</reference>
<dbReference type="EMBL" id="LROR01000089">
    <property type="protein sequence ID" value="OBR90542.1"/>
    <property type="molecule type" value="Genomic_DNA"/>
</dbReference>
<sequence length="353" mass="38753">MKGLRKYIPPFAPDQSGAASVLYKLGGIIVICDAGGCAGNVCGFDEPRWNAEKSAIFSAGLRDMDAILGRDDRLVAKLADAAKKVEAKFAAIIGTPVPSVIATDYKAIKKMSEKKLDVPVITIETTGMELYDIGAEKAYLKMFETFAKDGLTVDEESIGVIGTIPLDVSDLKAADKIEMTLKSEGFKNVYCYGMESDLSKVEAAGSVFKNIVVSPAGLKAAQYLKERFGTPYEIYYPLVGDMLQDEMKGQFKSFEGKKVLVIHQQVIANSIRDKINENVNSDITVASWFMLKDELKEAKDISLTEEDQFVELIEQGNYDVIVCDNILKRAIPNFKGRYVGTPHFAVSGKMCMI</sequence>
<accession>A0A162J6R0</accession>
<dbReference type="PANTHER" id="PTHR42846">
    <property type="entry name" value="NI-SIROHYDROCHLORIN A,C-DIAMIDE REDUCTIVE CYCLASE COMPLEX, COMPONENT CFBD"/>
    <property type="match status" value="1"/>
</dbReference>
<keyword evidence="5" id="KW-1185">Reference proteome</keyword>
<dbReference type="Gene3D" id="3.40.50.1980">
    <property type="entry name" value="Nitrogenase molybdenum iron protein domain"/>
    <property type="match status" value="2"/>
</dbReference>
<dbReference type="RefSeq" id="WP_063601869.1">
    <property type="nucleotide sequence ID" value="NZ_LITQ01000027.1"/>
</dbReference>
<dbReference type="SUPFAM" id="SSF53807">
    <property type="entry name" value="Helical backbone' metal receptor"/>
    <property type="match status" value="1"/>
</dbReference>
<evidence type="ECO:0000313" key="5">
    <source>
        <dbReference type="Proteomes" id="UP000093694"/>
    </source>
</evidence>
<protein>
    <submittedName>
        <fullName evidence="2 3">Nitrogenase component 1 type oxidoreductase</fullName>
    </submittedName>
</protein>
<evidence type="ECO:0000313" key="4">
    <source>
        <dbReference type="Proteomes" id="UP000077384"/>
    </source>
</evidence>
<name>A0A162J6R0_9CLOT</name>
<dbReference type="PANTHER" id="PTHR42846:SF1">
    <property type="entry name" value="NI-SIROHYDROCHLORIN A,C-DIAMIDE REDUCTIVE CYCLASE COMPLEX, COMPONENT CFBD"/>
    <property type="match status" value="1"/>
</dbReference>
<dbReference type="EMBL" id="LITQ01000027">
    <property type="protein sequence ID" value="OAA91115.1"/>
    <property type="molecule type" value="Genomic_DNA"/>
</dbReference>
<comment type="caution">
    <text evidence="2">The sequence shown here is derived from an EMBL/GenBank/DDBJ whole genome shotgun (WGS) entry which is preliminary data.</text>
</comment>
<dbReference type="PATRIC" id="fig|1705578.3.peg.2055"/>
<evidence type="ECO:0000259" key="1">
    <source>
        <dbReference type="Pfam" id="PF00148"/>
    </source>
</evidence>
<organism evidence="2 4">
    <name type="scientific">Clostridium coskatii</name>
    <dbReference type="NCBI Taxonomy" id="1705578"/>
    <lineage>
        <taxon>Bacteria</taxon>
        <taxon>Bacillati</taxon>
        <taxon>Bacillota</taxon>
        <taxon>Clostridia</taxon>
        <taxon>Eubacteriales</taxon>
        <taxon>Clostridiaceae</taxon>
        <taxon>Clostridium</taxon>
    </lineage>
</organism>
<evidence type="ECO:0000313" key="2">
    <source>
        <dbReference type="EMBL" id="OAA91115.1"/>
    </source>
</evidence>
<evidence type="ECO:0000313" key="3">
    <source>
        <dbReference type="EMBL" id="OBR90542.1"/>
    </source>
</evidence>
<dbReference type="InterPro" id="IPR000510">
    <property type="entry name" value="Nase/OxRdtase_comp1"/>
</dbReference>
<dbReference type="GO" id="GO:0016491">
    <property type="term" value="F:oxidoreductase activity"/>
    <property type="evidence" value="ECO:0007669"/>
    <property type="project" value="InterPro"/>
</dbReference>
<reference evidence="3 5" key="2">
    <citation type="journal article" date="2016" name="Front. Microbiol.">
        <title>Industrial Acetogenic Biocatalysts: A Comparative Metabolic and Genomic Analysis.</title>
        <authorList>
            <person name="Bengelsdorf F."/>
            <person name="Poehlein A."/>
            <person name="Sonja S."/>
            <person name="Erz C."/>
            <person name="Hummel T."/>
            <person name="Hoffmeister S."/>
            <person name="Daniel R."/>
            <person name="Durre P."/>
        </authorList>
    </citation>
    <scope>NUCLEOTIDE SEQUENCE [LARGE SCALE GENOMIC DNA]</scope>
    <source>
        <strain evidence="3 5">PTA-10522</strain>
    </source>
</reference>